<accession>A0A813I121</accession>
<dbReference type="Proteomes" id="UP000626109">
    <property type="component" value="Unassembled WGS sequence"/>
</dbReference>
<feature type="non-terminal residue" evidence="1">
    <location>
        <position position="107"/>
    </location>
</feature>
<dbReference type="AlphaFoldDB" id="A0A813I121"/>
<name>A0A813I121_POLGL</name>
<organism evidence="1 2">
    <name type="scientific">Polarella glacialis</name>
    <name type="common">Dinoflagellate</name>
    <dbReference type="NCBI Taxonomy" id="89957"/>
    <lineage>
        <taxon>Eukaryota</taxon>
        <taxon>Sar</taxon>
        <taxon>Alveolata</taxon>
        <taxon>Dinophyceae</taxon>
        <taxon>Suessiales</taxon>
        <taxon>Suessiaceae</taxon>
        <taxon>Polarella</taxon>
    </lineage>
</organism>
<proteinExistence type="predicted"/>
<gene>
    <name evidence="1" type="ORF">PGLA2088_LOCUS2578</name>
</gene>
<sequence>MAAIRSARCLRAFGRPGGAWPKAPCVTQLMAQHRWHAGQQSLNNDMPTLKHFRESATPHPLVAKPHEHLDPDERPIVSLMHNHVWTQEEIDLRLGNLYQHKPQSWSD</sequence>
<evidence type="ECO:0000313" key="2">
    <source>
        <dbReference type="Proteomes" id="UP000626109"/>
    </source>
</evidence>
<comment type="caution">
    <text evidence="1">The sequence shown here is derived from an EMBL/GenBank/DDBJ whole genome shotgun (WGS) entry which is preliminary data.</text>
</comment>
<dbReference type="EMBL" id="CAJNNW010002138">
    <property type="protein sequence ID" value="CAE8643477.1"/>
    <property type="molecule type" value="Genomic_DNA"/>
</dbReference>
<evidence type="ECO:0000313" key="1">
    <source>
        <dbReference type="EMBL" id="CAE8643477.1"/>
    </source>
</evidence>
<reference evidence="1" key="1">
    <citation type="submission" date="2021-02" db="EMBL/GenBank/DDBJ databases">
        <authorList>
            <person name="Dougan E. K."/>
            <person name="Rhodes N."/>
            <person name="Thang M."/>
            <person name="Chan C."/>
        </authorList>
    </citation>
    <scope>NUCLEOTIDE SEQUENCE</scope>
</reference>
<protein>
    <submittedName>
        <fullName evidence="1">Uncharacterized protein</fullName>
    </submittedName>
</protein>